<gene>
    <name evidence="2" type="ORF">GA0070564_101717</name>
</gene>
<name>A0A1C4UU74_9ACTN</name>
<dbReference type="STRING" id="262898.GA0070564_101717"/>
<sequence length="223" mass="23226">MHGDGTPVEAHLRELAVRLHGPARLRTELLTEARDALHDAAEAYRAEGLSGQDAERRAVAEFGSADRLVPAYQAELAAGALRRFAVRGLAVASVLIVGGDLTWQGSSWDRDGSHPPAGFLLLSSTLNHAWVVAAVLAAAGLLVLTRAARRGEPGLPPAARLIGLGLTGALVVGAVAGSALYLWSVGLWDAALTWPPMIIGPLVVGAALTNLGRAAHGWLRTAR</sequence>
<evidence type="ECO:0000313" key="3">
    <source>
        <dbReference type="Proteomes" id="UP000199504"/>
    </source>
</evidence>
<dbReference type="AlphaFoldDB" id="A0A1C4UU74"/>
<accession>A0A1C4UU74</accession>
<dbReference type="NCBIfam" id="NF038403">
    <property type="entry name" value="perm_prefix_1"/>
    <property type="match status" value="1"/>
</dbReference>
<keyword evidence="1" id="KW-0812">Transmembrane</keyword>
<feature type="transmembrane region" description="Helical" evidence="1">
    <location>
        <begin position="161"/>
        <end position="182"/>
    </location>
</feature>
<keyword evidence="3" id="KW-1185">Reference proteome</keyword>
<dbReference type="InterPro" id="IPR047928">
    <property type="entry name" value="Perm_prefix_1"/>
</dbReference>
<reference evidence="3" key="1">
    <citation type="submission" date="2016-06" db="EMBL/GenBank/DDBJ databases">
        <authorList>
            <person name="Varghese N."/>
            <person name="Submissions Spin"/>
        </authorList>
    </citation>
    <scope>NUCLEOTIDE SEQUENCE [LARGE SCALE GENOMIC DNA]</scope>
    <source>
        <strain evidence="3">DSM 44830</strain>
    </source>
</reference>
<evidence type="ECO:0000256" key="1">
    <source>
        <dbReference type="SAM" id="Phobius"/>
    </source>
</evidence>
<dbReference type="EMBL" id="FMCX01000001">
    <property type="protein sequence ID" value="SCE75190.1"/>
    <property type="molecule type" value="Genomic_DNA"/>
</dbReference>
<feature type="transmembrane region" description="Helical" evidence="1">
    <location>
        <begin position="194"/>
        <end position="215"/>
    </location>
</feature>
<feature type="transmembrane region" description="Helical" evidence="1">
    <location>
        <begin position="129"/>
        <end position="149"/>
    </location>
</feature>
<dbReference type="RefSeq" id="WP_091602356.1">
    <property type="nucleotide sequence ID" value="NZ_FMCX01000001.1"/>
</dbReference>
<feature type="transmembrane region" description="Helical" evidence="1">
    <location>
        <begin position="84"/>
        <end position="103"/>
    </location>
</feature>
<organism evidence="2 3">
    <name type="scientific">Micromonospora mirobrigensis</name>
    <dbReference type="NCBI Taxonomy" id="262898"/>
    <lineage>
        <taxon>Bacteria</taxon>
        <taxon>Bacillati</taxon>
        <taxon>Actinomycetota</taxon>
        <taxon>Actinomycetes</taxon>
        <taxon>Micromonosporales</taxon>
        <taxon>Micromonosporaceae</taxon>
        <taxon>Micromonospora</taxon>
    </lineage>
</organism>
<dbReference type="Proteomes" id="UP000199504">
    <property type="component" value="Unassembled WGS sequence"/>
</dbReference>
<proteinExistence type="predicted"/>
<keyword evidence="1" id="KW-0472">Membrane</keyword>
<keyword evidence="1" id="KW-1133">Transmembrane helix</keyword>
<protein>
    <submittedName>
        <fullName evidence="2">Uncharacterized protein</fullName>
    </submittedName>
</protein>
<dbReference type="OrthoDB" id="5187995at2"/>
<evidence type="ECO:0000313" key="2">
    <source>
        <dbReference type="EMBL" id="SCE75190.1"/>
    </source>
</evidence>